<dbReference type="InterPro" id="IPR001138">
    <property type="entry name" value="Zn2Cys6_DnaBD"/>
</dbReference>
<feature type="region of interest" description="Disordered" evidence="4">
    <location>
        <begin position="51"/>
        <end position="79"/>
    </location>
</feature>
<proteinExistence type="predicted"/>
<name>A0A8G0LPR0_9HYPO</name>
<dbReference type="SMART" id="SM00906">
    <property type="entry name" value="Fungal_trans"/>
    <property type="match status" value="1"/>
</dbReference>
<dbReference type="Pfam" id="PF04082">
    <property type="entry name" value="Fungal_trans"/>
    <property type="match status" value="1"/>
</dbReference>
<dbReference type="CDD" id="cd12148">
    <property type="entry name" value="fungal_TF_MHR"/>
    <property type="match status" value="1"/>
</dbReference>
<dbReference type="GO" id="GO:0000981">
    <property type="term" value="F:DNA-binding transcription factor activity, RNA polymerase II-specific"/>
    <property type="evidence" value="ECO:0007669"/>
    <property type="project" value="InterPro"/>
</dbReference>
<reference evidence="6 7" key="1">
    <citation type="journal article" date="2021" name="BMC Genomics">
        <title>Telomere-to-telomere genome assembly of asparaginase-producing Trichoderma simmonsii.</title>
        <authorList>
            <person name="Chung D."/>
            <person name="Kwon Y.M."/>
            <person name="Yang Y."/>
        </authorList>
    </citation>
    <scope>NUCLEOTIDE SEQUENCE [LARGE SCALE GENOMIC DNA]</scope>
    <source>
        <strain evidence="6 7">GH-Sj1</strain>
    </source>
</reference>
<evidence type="ECO:0000259" key="5">
    <source>
        <dbReference type="PROSITE" id="PS50048"/>
    </source>
</evidence>
<organism evidence="6 7">
    <name type="scientific">Trichoderma simmonsii</name>
    <dbReference type="NCBI Taxonomy" id="1491479"/>
    <lineage>
        <taxon>Eukaryota</taxon>
        <taxon>Fungi</taxon>
        <taxon>Dikarya</taxon>
        <taxon>Ascomycota</taxon>
        <taxon>Pezizomycotina</taxon>
        <taxon>Sordariomycetes</taxon>
        <taxon>Hypocreomycetidae</taxon>
        <taxon>Hypocreales</taxon>
        <taxon>Hypocreaceae</taxon>
        <taxon>Trichoderma</taxon>
    </lineage>
</organism>
<comment type="subcellular location">
    <subcellularLocation>
        <location evidence="1">Nucleus</location>
    </subcellularLocation>
</comment>
<evidence type="ECO:0000256" key="1">
    <source>
        <dbReference type="ARBA" id="ARBA00004123"/>
    </source>
</evidence>
<gene>
    <name evidence="6" type="ORF">H0G86_011629</name>
</gene>
<dbReference type="SMART" id="SM00066">
    <property type="entry name" value="GAL4"/>
    <property type="match status" value="1"/>
</dbReference>
<feature type="compositionally biased region" description="Low complexity" evidence="4">
    <location>
        <begin position="68"/>
        <end position="79"/>
    </location>
</feature>
<evidence type="ECO:0000313" key="6">
    <source>
        <dbReference type="EMBL" id="QYT04725.1"/>
    </source>
</evidence>
<dbReference type="SUPFAM" id="SSF57701">
    <property type="entry name" value="Zn2/Cys6 DNA-binding domain"/>
    <property type="match status" value="1"/>
</dbReference>
<dbReference type="InterPro" id="IPR050613">
    <property type="entry name" value="Sec_Metabolite_Reg"/>
</dbReference>
<feature type="domain" description="Zn(2)-C6 fungal-type" evidence="5">
    <location>
        <begin position="20"/>
        <end position="51"/>
    </location>
</feature>
<dbReference type="InterPro" id="IPR007219">
    <property type="entry name" value="XnlR_reg_dom"/>
</dbReference>
<sequence>MKSPISGDQHSLKRKRLVTSCSECYRRKQRCNRKKPCNNCLARNIPNKCMFSTPPPSTPTRAQRLPVSTGSTTEISTGSTQSIEIGIESTPQDSVDLGYSLVSENNSFVGLQEILGNDEFQDVSVAYNNAVEFVPSKRDTESFVAKLPSRSVTEALVDFFFDEVNWHYFILERFYFNDLFSRWPPKEKTEPVKYLKPTQLSTELRYFPSLLFQVIALSLQFIPPDWDVLPKPSLRGLATSRTYSDLGDELLHFLGRPGFAIAAVQADFLRSSWLKNCGRGVESWHVVGNSIRQAQELGLHRQKEIYQSNETNVEETLSMFWYEQHKKRIWINLFVWDSFMAMILGRPRMIHMDDCDAEPPMDCNIPSDPSKAVPMTVRPEDSRSISTASAPLFRYAMACKAHEMRTLRADRPRLKDYSIVRTLHEEIMSLVEALPAFLRLKNPDTTRDADILYLPQLRQEVQVMTNLFLMTLHRPHIISNLESRRAALQAALETLDCQQSFFAHAKQHQYQLFGFAFYTVDASFLVSIITILFPPQNNETRQRISHSLQQAIESLTLMQTSNVIAASGLDIIQRCYQRLKTTPDSSSSISDARTPAFDTPADGLHNLIKDLGQQDFHPMGGPQTNFSQSNIISGLGSSTPVPQPTLDNFSQTYWLDQLNVIDPLIYDQDFGNLWENIYFD</sequence>
<dbReference type="EMBL" id="CP075869">
    <property type="protein sequence ID" value="QYT04725.1"/>
    <property type="molecule type" value="Genomic_DNA"/>
</dbReference>
<evidence type="ECO:0000256" key="2">
    <source>
        <dbReference type="ARBA" id="ARBA00022723"/>
    </source>
</evidence>
<dbReference type="PANTHER" id="PTHR31001">
    <property type="entry name" value="UNCHARACTERIZED TRANSCRIPTIONAL REGULATORY PROTEIN"/>
    <property type="match status" value="1"/>
</dbReference>
<evidence type="ECO:0000256" key="3">
    <source>
        <dbReference type="ARBA" id="ARBA00023242"/>
    </source>
</evidence>
<dbReference type="PANTHER" id="PTHR31001:SF87">
    <property type="entry name" value="COL-21"/>
    <property type="match status" value="1"/>
</dbReference>
<dbReference type="InterPro" id="IPR036864">
    <property type="entry name" value="Zn2-C6_fun-type_DNA-bd_sf"/>
</dbReference>
<keyword evidence="2" id="KW-0479">Metal-binding</keyword>
<dbReference type="GO" id="GO:0005634">
    <property type="term" value="C:nucleus"/>
    <property type="evidence" value="ECO:0007669"/>
    <property type="project" value="UniProtKB-SubCell"/>
</dbReference>
<dbReference type="Gene3D" id="4.10.240.10">
    <property type="entry name" value="Zn(2)-C6 fungal-type DNA-binding domain"/>
    <property type="match status" value="1"/>
</dbReference>
<dbReference type="PROSITE" id="PS50048">
    <property type="entry name" value="ZN2_CY6_FUNGAL_2"/>
    <property type="match status" value="1"/>
</dbReference>
<keyword evidence="3" id="KW-0539">Nucleus</keyword>
<dbReference type="GO" id="GO:0006351">
    <property type="term" value="P:DNA-templated transcription"/>
    <property type="evidence" value="ECO:0007669"/>
    <property type="project" value="InterPro"/>
</dbReference>
<evidence type="ECO:0000313" key="7">
    <source>
        <dbReference type="Proteomes" id="UP000826661"/>
    </source>
</evidence>
<protein>
    <submittedName>
        <fullName evidence="6">Fungal_trans domain-containing protein</fullName>
    </submittedName>
</protein>
<dbReference type="AlphaFoldDB" id="A0A8G0LPR0"/>
<evidence type="ECO:0000256" key="4">
    <source>
        <dbReference type="SAM" id="MobiDB-lite"/>
    </source>
</evidence>
<accession>A0A8G0LPR0</accession>
<dbReference type="GO" id="GO:0003677">
    <property type="term" value="F:DNA binding"/>
    <property type="evidence" value="ECO:0007669"/>
    <property type="project" value="InterPro"/>
</dbReference>
<dbReference type="Pfam" id="PF00172">
    <property type="entry name" value="Zn_clus"/>
    <property type="match status" value="1"/>
</dbReference>
<keyword evidence="7" id="KW-1185">Reference proteome</keyword>
<dbReference type="GO" id="GO:0008270">
    <property type="term" value="F:zinc ion binding"/>
    <property type="evidence" value="ECO:0007669"/>
    <property type="project" value="InterPro"/>
</dbReference>
<dbReference type="CDD" id="cd00067">
    <property type="entry name" value="GAL4"/>
    <property type="match status" value="1"/>
</dbReference>
<dbReference type="Proteomes" id="UP000826661">
    <property type="component" value="Chromosome VI"/>
</dbReference>